<evidence type="ECO:0000313" key="3">
    <source>
        <dbReference type="Proteomes" id="UP000045824"/>
    </source>
</evidence>
<proteinExistence type="predicted"/>
<evidence type="ECO:0000313" key="2">
    <source>
        <dbReference type="EMBL" id="CNE10542.1"/>
    </source>
</evidence>
<sequence>MNSAKLLINEPPLQVLPSLAKEIGLNEAILVQQIHYWLCRSDHRHESRKWFYKSAAEWADELGFWSDSTIKRTLANLLEMKLISVGQLHKILLNDPYNRTKWYSINYDQLELLNSTNASGQNDQLGISQNDQIPSSQNDQMLQENTTENTTESNTPNGVGTSVSDDTQIIVNSERMEYQSVLDAYHKILPEMPEVKILTDTRKKTLRNFWKKFKFNQERWEAYLKYIGIHCRWMLEDRPNGRGGFWKRKNLDYLMTERCYVSVKEERANDQ</sequence>
<reference evidence="2 3" key="1">
    <citation type="submission" date="2015-03" db="EMBL/GenBank/DDBJ databases">
        <authorList>
            <person name="Murphy D."/>
        </authorList>
    </citation>
    <scope>NUCLEOTIDE SEQUENCE [LARGE SCALE GENOMIC DNA]</scope>
    <source>
        <strain evidence="2 3">FCF326</strain>
    </source>
</reference>
<name>A0A0T9KLH2_YERKR</name>
<accession>A0A0T9KLH2</accession>
<protein>
    <submittedName>
        <fullName evidence="2">Uncharacterized protein</fullName>
    </submittedName>
</protein>
<feature type="compositionally biased region" description="Low complexity" evidence="1">
    <location>
        <begin position="144"/>
        <end position="155"/>
    </location>
</feature>
<gene>
    <name evidence="2" type="ORF">ERS008491_00438</name>
</gene>
<dbReference type="Proteomes" id="UP000045824">
    <property type="component" value="Unassembled WGS sequence"/>
</dbReference>
<feature type="region of interest" description="Disordered" evidence="1">
    <location>
        <begin position="121"/>
        <end position="165"/>
    </location>
</feature>
<dbReference type="AlphaFoldDB" id="A0A0T9KLH2"/>
<feature type="compositionally biased region" description="Polar residues" evidence="1">
    <location>
        <begin position="156"/>
        <end position="165"/>
    </location>
</feature>
<organism evidence="2 3">
    <name type="scientific">Yersinia kristensenii</name>
    <dbReference type="NCBI Taxonomy" id="28152"/>
    <lineage>
        <taxon>Bacteria</taxon>
        <taxon>Pseudomonadati</taxon>
        <taxon>Pseudomonadota</taxon>
        <taxon>Gammaproteobacteria</taxon>
        <taxon>Enterobacterales</taxon>
        <taxon>Yersiniaceae</taxon>
        <taxon>Yersinia</taxon>
    </lineage>
</organism>
<evidence type="ECO:0000256" key="1">
    <source>
        <dbReference type="SAM" id="MobiDB-lite"/>
    </source>
</evidence>
<dbReference type="RefSeq" id="WP_074014009.1">
    <property type="nucleotide sequence ID" value="NZ_CAWMAB010000001.1"/>
</dbReference>
<dbReference type="EMBL" id="CPYI01000001">
    <property type="protein sequence ID" value="CNE10542.1"/>
    <property type="molecule type" value="Genomic_DNA"/>
</dbReference>
<feature type="compositionally biased region" description="Polar residues" evidence="1">
    <location>
        <begin position="121"/>
        <end position="143"/>
    </location>
</feature>